<dbReference type="Gene3D" id="2.170.150.70">
    <property type="match status" value="1"/>
</dbReference>
<dbReference type="OrthoDB" id="9805575at2"/>
<dbReference type="InterPro" id="IPR006913">
    <property type="entry name" value="CENP-V/GFA"/>
</dbReference>
<reference evidence="5 6" key="1">
    <citation type="submission" date="2014-02" db="EMBL/GenBank/DDBJ databases">
        <title>The small core and large imbalanced accessory genome model reveals a collaborative survival strategy of Sorangium cellulosum strains in nature.</title>
        <authorList>
            <person name="Han K."/>
            <person name="Peng R."/>
            <person name="Blom J."/>
            <person name="Li Y.-Z."/>
        </authorList>
    </citation>
    <scope>NUCLEOTIDE SEQUENCE [LARGE SCALE GENOMIC DNA]</scope>
    <source>
        <strain evidence="5 6">So0008-312</strain>
    </source>
</reference>
<sequence>MSNAASAQTTTTPGARTYRGSCACRAVRFEADFDPSAGTTQCNCTICSKTRWWGIIVKPSAFRLVAGEEVLGDFSRSEAGHARFCKTCGIRVFGHGDLPMLGGAYYSINLNCLDDADLSGVPVMYLDGLHNTWEQLALAPYVDPVTAAKRA</sequence>
<evidence type="ECO:0000256" key="3">
    <source>
        <dbReference type="ARBA" id="ARBA00022833"/>
    </source>
</evidence>
<evidence type="ECO:0000256" key="2">
    <source>
        <dbReference type="ARBA" id="ARBA00022723"/>
    </source>
</evidence>
<accession>A0A150PZV4</accession>
<keyword evidence="2" id="KW-0479">Metal-binding</keyword>
<evidence type="ECO:0000313" key="6">
    <source>
        <dbReference type="Proteomes" id="UP000075260"/>
    </source>
</evidence>
<dbReference type="Proteomes" id="UP000075260">
    <property type="component" value="Unassembled WGS sequence"/>
</dbReference>
<dbReference type="Pfam" id="PF04828">
    <property type="entry name" value="GFA"/>
    <property type="match status" value="1"/>
</dbReference>
<protein>
    <submittedName>
        <fullName evidence="5">Aldehyde-activating protein</fullName>
    </submittedName>
</protein>
<dbReference type="GO" id="GO:0046872">
    <property type="term" value="F:metal ion binding"/>
    <property type="evidence" value="ECO:0007669"/>
    <property type="project" value="UniProtKB-KW"/>
</dbReference>
<dbReference type="AlphaFoldDB" id="A0A150PZV4"/>
<comment type="similarity">
    <text evidence="1">Belongs to the Gfa family.</text>
</comment>
<gene>
    <name evidence="5" type="ORF">BE15_27885</name>
</gene>
<evidence type="ECO:0000256" key="1">
    <source>
        <dbReference type="ARBA" id="ARBA00005495"/>
    </source>
</evidence>
<evidence type="ECO:0000259" key="4">
    <source>
        <dbReference type="PROSITE" id="PS51891"/>
    </source>
</evidence>
<dbReference type="SUPFAM" id="SSF51316">
    <property type="entry name" value="Mss4-like"/>
    <property type="match status" value="1"/>
</dbReference>
<name>A0A150PZV4_SORCE</name>
<dbReference type="EMBL" id="JEMA01001228">
    <property type="protein sequence ID" value="KYF61016.1"/>
    <property type="molecule type" value="Genomic_DNA"/>
</dbReference>
<organism evidence="5 6">
    <name type="scientific">Sorangium cellulosum</name>
    <name type="common">Polyangium cellulosum</name>
    <dbReference type="NCBI Taxonomy" id="56"/>
    <lineage>
        <taxon>Bacteria</taxon>
        <taxon>Pseudomonadati</taxon>
        <taxon>Myxococcota</taxon>
        <taxon>Polyangia</taxon>
        <taxon>Polyangiales</taxon>
        <taxon>Polyangiaceae</taxon>
        <taxon>Sorangium</taxon>
    </lineage>
</organism>
<dbReference type="InterPro" id="IPR011057">
    <property type="entry name" value="Mss4-like_sf"/>
</dbReference>
<dbReference type="PANTHER" id="PTHR28620:SF1">
    <property type="entry name" value="CENP-V_GFA DOMAIN-CONTAINING PROTEIN"/>
    <property type="match status" value="1"/>
</dbReference>
<dbReference type="RefSeq" id="WP_061613225.1">
    <property type="nucleotide sequence ID" value="NZ_JEMA01001228.1"/>
</dbReference>
<evidence type="ECO:0000313" key="5">
    <source>
        <dbReference type="EMBL" id="KYF61016.1"/>
    </source>
</evidence>
<dbReference type="PANTHER" id="PTHR28620">
    <property type="entry name" value="CENTROMERE PROTEIN V"/>
    <property type="match status" value="1"/>
</dbReference>
<keyword evidence="3" id="KW-0862">Zinc</keyword>
<dbReference type="GO" id="GO:0016846">
    <property type="term" value="F:carbon-sulfur lyase activity"/>
    <property type="evidence" value="ECO:0007669"/>
    <property type="project" value="InterPro"/>
</dbReference>
<dbReference type="PROSITE" id="PS51891">
    <property type="entry name" value="CENP_V_GFA"/>
    <property type="match status" value="1"/>
</dbReference>
<dbReference type="InterPro" id="IPR052355">
    <property type="entry name" value="CENP-V-like"/>
</dbReference>
<comment type="caution">
    <text evidence="5">The sequence shown here is derived from an EMBL/GenBank/DDBJ whole genome shotgun (WGS) entry which is preliminary data.</text>
</comment>
<feature type="domain" description="CENP-V/GFA" evidence="4">
    <location>
        <begin position="18"/>
        <end position="142"/>
    </location>
</feature>
<proteinExistence type="inferred from homology"/>